<gene>
    <name evidence="2" type="ORF">BCS93_04280</name>
</gene>
<comment type="caution">
    <text evidence="2">The sequence shown here is derived from an EMBL/GenBank/DDBJ whole genome shotgun (WGS) entry which is preliminary data.</text>
</comment>
<feature type="signal peptide" evidence="1">
    <location>
        <begin position="1"/>
        <end position="21"/>
    </location>
</feature>
<feature type="chain" id="PRO_5043004447" evidence="1">
    <location>
        <begin position="22"/>
        <end position="244"/>
    </location>
</feature>
<dbReference type="Proteomes" id="UP000235611">
    <property type="component" value="Unassembled WGS sequence"/>
</dbReference>
<dbReference type="AlphaFoldDB" id="A0AAP8SY37"/>
<evidence type="ECO:0000313" key="3">
    <source>
        <dbReference type="Proteomes" id="UP000235611"/>
    </source>
</evidence>
<sequence length="244" mass="26999">MTLIRTLLIPLWLLIVTPASTASETANEQIKAAIKVASKPKKLLHSNAVIVFGNAGEAVVVSDNPRWVVKGQLFDMWSNVEVKSELQLAQLEQKLPLDKISVNTTDVFDFVVNPSKPQTVTVFIDPFHPDTPNTVSVLSRFATDYRLRFILTPMTPENVKPFLALNCAELNTDSQALMTKLINKEFRESPTKCDQARAMNSYGLSGFLQITQSPTLVAPNDELSVGMPNQVMKWLATNSKQGAQ</sequence>
<organism evidence="2 3">
    <name type="scientific">Vibrio breoganii</name>
    <dbReference type="NCBI Taxonomy" id="553239"/>
    <lineage>
        <taxon>Bacteria</taxon>
        <taxon>Pseudomonadati</taxon>
        <taxon>Pseudomonadota</taxon>
        <taxon>Gammaproteobacteria</taxon>
        <taxon>Vibrionales</taxon>
        <taxon>Vibrionaceae</taxon>
        <taxon>Vibrio</taxon>
    </lineage>
</organism>
<dbReference type="Gene3D" id="3.40.30.10">
    <property type="entry name" value="Glutaredoxin"/>
    <property type="match status" value="1"/>
</dbReference>
<evidence type="ECO:0000256" key="1">
    <source>
        <dbReference type="SAM" id="SignalP"/>
    </source>
</evidence>
<dbReference type="EMBL" id="MDBO01000036">
    <property type="protein sequence ID" value="PMP14013.1"/>
    <property type="molecule type" value="Genomic_DNA"/>
</dbReference>
<protein>
    <submittedName>
        <fullName evidence="2">Uncharacterized protein</fullName>
    </submittedName>
</protein>
<keyword evidence="1" id="KW-0732">Signal</keyword>
<proteinExistence type="predicted"/>
<name>A0AAP8SY37_9VIBR</name>
<reference evidence="3" key="1">
    <citation type="submission" date="2016-07" db="EMBL/GenBank/DDBJ databases">
        <title>Nontailed viruses are major unrecognized killers of bacteria in the ocean.</title>
        <authorList>
            <person name="Kauffman K."/>
            <person name="Hussain F."/>
            <person name="Yang J."/>
            <person name="Arevalo P."/>
            <person name="Brown J."/>
            <person name="Cutler M."/>
            <person name="Kelly L."/>
            <person name="Polz M.F."/>
        </authorList>
    </citation>
    <scope>NUCLEOTIDE SEQUENCE [LARGE SCALE GENOMIC DNA]</scope>
    <source>
        <strain evidence="3">10N.222.49.A5</strain>
    </source>
</reference>
<evidence type="ECO:0000313" key="2">
    <source>
        <dbReference type="EMBL" id="PMP14013.1"/>
    </source>
</evidence>
<dbReference type="RefSeq" id="WP_102460308.1">
    <property type="nucleotide sequence ID" value="NZ_MCXI02000004.1"/>
</dbReference>
<accession>A0AAP8SY37</accession>